<evidence type="ECO:0000313" key="14">
    <source>
        <dbReference type="Proteomes" id="UP000001554"/>
    </source>
</evidence>
<dbReference type="InterPro" id="IPR013806">
    <property type="entry name" value="Kringle-like"/>
</dbReference>
<name>A0A9J7MKZ2_BRAFL</name>
<dbReference type="PANTHER" id="PTHR45692">
    <property type="entry name" value="G_PROTEIN_RECEP_F2_4 DOMAIN-CONTAINING PROTEIN"/>
    <property type="match status" value="1"/>
</dbReference>
<comment type="caution">
    <text evidence="7">Lacks conserved residue(s) required for the propagation of feature annotation.</text>
</comment>
<feature type="domain" description="Ig-like" evidence="13">
    <location>
        <begin position="177"/>
        <end position="261"/>
    </location>
</feature>
<feature type="domain" description="G-protein coupled receptors family 2 profile 2" evidence="12">
    <location>
        <begin position="756"/>
        <end position="1013"/>
    </location>
</feature>
<dbReference type="Gene3D" id="2.60.220.50">
    <property type="match status" value="1"/>
</dbReference>
<feature type="transmembrane region" description="Helical" evidence="8">
    <location>
        <begin position="793"/>
        <end position="815"/>
    </location>
</feature>
<dbReference type="SMART" id="SM00130">
    <property type="entry name" value="KR"/>
    <property type="match status" value="1"/>
</dbReference>
<keyword evidence="14" id="KW-1185">Reference proteome</keyword>
<dbReference type="SUPFAM" id="SSF48726">
    <property type="entry name" value="Immunoglobulin"/>
    <property type="match status" value="1"/>
</dbReference>
<keyword evidence="5 8" id="KW-0472">Membrane</keyword>
<dbReference type="GO" id="GO:0016020">
    <property type="term" value="C:membrane"/>
    <property type="evidence" value="ECO:0007669"/>
    <property type="project" value="UniProtKB-SubCell"/>
</dbReference>
<dbReference type="PANTHER" id="PTHR45692:SF1">
    <property type="entry name" value="G-PROTEIN COUPLED RECEPTORS FAMILY 2 PROFILE 2 DOMAIN-CONTAINING PROTEIN"/>
    <property type="match status" value="1"/>
</dbReference>
<dbReference type="InterPro" id="IPR057244">
    <property type="entry name" value="GAIN_B"/>
</dbReference>
<feature type="domain" description="Kringle" evidence="10">
    <location>
        <begin position="65"/>
        <end position="149"/>
    </location>
</feature>
<evidence type="ECO:0000313" key="15">
    <source>
        <dbReference type="RefSeq" id="XP_035670879.1"/>
    </source>
</evidence>
<evidence type="ECO:0000256" key="5">
    <source>
        <dbReference type="ARBA" id="ARBA00023136"/>
    </source>
</evidence>
<feature type="domain" description="GAIN-B" evidence="11">
    <location>
        <begin position="573"/>
        <end position="751"/>
    </location>
</feature>
<dbReference type="Gene3D" id="2.40.20.10">
    <property type="entry name" value="Plasminogen Kringle 4"/>
    <property type="match status" value="1"/>
</dbReference>
<protein>
    <submittedName>
        <fullName evidence="15">Adhesion G-protein coupled receptor G7-like</fullName>
    </submittedName>
</protein>
<dbReference type="InterPro" id="IPR000001">
    <property type="entry name" value="Kringle"/>
</dbReference>
<evidence type="ECO:0000256" key="1">
    <source>
        <dbReference type="ARBA" id="ARBA00004141"/>
    </source>
</evidence>
<dbReference type="Pfam" id="PF00002">
    <property type="entry name" value="7tm_2"/>
    <property type="match status" value="1"/>
</dbReference>
<dbReference type="CDD" id="cd15040">
    <property type="entry name" value="7tmB2_Adhesion"/>
    <property type="match status" value="1"/>
</dbReference>
<organism evidence="14 15">
    <name type="scientific">Branchiostoma floridae</name>
    <name type="common">Florida lancelet</name>
    <name type="synonym">Amphioxus</name>
    <dbReference type="NCBI Taxonomy" id="7739"/>
    <lineage>
        <taxon>Eukaryota</taxon>
        <taxon>Metazoa</taxon>
        <taxon>Chordata</taxon>
        <taxon>Cephalochordata</taxon>
        <taxon>Leptocardii</taxon>
        <taxon>Amphioxiformes</taxon>
        <taxon>Branchiostomatidae</taxon>
        <taxon>Branchiostoma</taxon>
    </lineage>
</organism>
<dbReference type="InterPro" id="IPR000832">
    <property type="entry name" value="GPCR_2_secretin-like"/>
</dbReference>
<dbReference type="Pfam" id="PF22259">
    <property type="entry name" value="GPR128_GAIN_subdomA"/>
    <property type="match status" value="1"/>
</dbReference>
<evidence type="ECO:0000259" key="10">
    <source>
        <dbReference type="PROSITE" id="PS50070"/>
    </source>
</evidence>
<dbReference type="OrthoDB" id="10037534at2759"/>
<dbReference type="Pfam" id="PF01825">
    <property type="entry name" value="GPS"/>
    <property type="match status" value="1"/>
</dbReference>
<evidence type="ECO:0000259" key="12">
    <source>
        <dbReference type="PROSITE" id="PS50261"/>
    </source>
</evidence>
<dbReference type="PROSITE" id="PS50835">
    <property type="entry name" value="IG_LIKE"/>
    <property type="match status" value="1"/>
</dbReference>
<evidence type="ECO:0000256" key="3">
    <source>
        <dbReference type="ARBA" id="ARBA00022692"/>
    </source>
</evidence>
<dbReference type="RefSeq" id="XP_035670879.1">
    <property type="nucleotide sequence ID" value="XM_035814986.1"/>
</dbReference>
<feature type="transmembrane region" description="Helical" evidence="8">
    <location>
        <begin position="755"/>
        <end position="781"/>
    </location>
</feature>
<feature type="chain" id="PRO_5039955681" evidence="9">
    <location>
        <begin position="29"/>
        <end position="1061"/>
    </location>
</feature>
<dbReference type="GO" id="GO:0007166">
    <property type="term" value="P:cell surface receptor signaling pathway"/>
    <property type="evidence" value="ECO:0007669"/>
    <property type="project" value="InterPro"/>
</dbReference>
<dbReference type="SMART" id="SM00303">
    <property type="entry name" value="GPS"/>
    <property type="match status" value="1"/>
</dbReference>
<feature type="transmembrane region" description="Helical" evidence="8">
    <location>
        <begin position="961"/>
        <end position="983"/>
    </location>
</feature>
<dbReference type="InterPro" id="IPR053985">
    <property type="entry name" value="GPR128_GAIN_subdom_A"/>
</dbReference>
<dbReference type="Proteomes" id="UP000001554">
    <property type="component" value="Chromosome 3"/>
</dbReference>
<keyword evidence="9" id="KW-0732">Signal</keyword>
<accession>A0A9J7MKZ2</accession>
<evidence type="ECO:0000256" key="4">
    <source>
        <dbReference type="ARBA" id="ARBA00022989"/>
    </source>
</evidence>
<feature type="transmembrane region" description="Helical" evidence="8">
    <location>
        <begin position="989"/>
        <end position="1008"/>
    </location>
</feature>
<dbReference type="CDD" id="cd00108">
    <property type="entry name" value="KR"/>
    <property type="match status" value="1"/>
</dbReference>
<reference evidence="15" key="2">
    <citation type="submission" date="2025-08" db="UniProtKB">
        <authorList>
            <consortium name="RefSeq"/>
        </authorList>
    </citation>
    <scope>IDENTIFICATION</scope>
    <source>
        <strain evidence="15">S238N-H82</strain>
        <tissue evidence="15">Testes</tissue>
    </source>
</reference>
<keyword evidence="2 7" id="KW-0420">Kringle</keyword>
<keyword evidence="6" id="KW-1015">Disulfide bond</keyword>
<dbReference type="PROSITE" id="PS50070">
    <property type="entry name" value="KRINGLE_2"/>
    <property type="match status" value="1"/>
</dbReference>
<dbReference type="InterPro" id="IPR013783">
    <property type="entry name" value="Ig-like_fold"/>
</dbReference>
<keyword evidence="3 8" id="KW-0812">Transmembrane</keyword>
<dbReference type="KEGG" id="bfo:118412257"/>
<dbReference type="PRINTS" id="PR00249">
    <property type="entry name" value="GPCRSECRETIN"/>
</dbReference>
<feature type="transmembrane region" description="Helical" evidence="8">
    <location>
        <begin position="827"/>
        <end position="850"/>
    </location>
</feature>
<dbReference type="GeneID" id="118412257"/>
<dbReference type="SUPFAM" id="SSF81321">
    <property type="entry name" value="Family A G protein-coupled receptor-like"/>
    <property type="match status" value="1"/>
</dbReference>
<gene>
    <name evidence="15" type="primary">LOC118412257</name>
</gene>
<dbReference type="InterPro" id="IPR038178">
    <property type="entry name" value="Kringle_sf"/>
</dbReference>
<dbReference type="PROSITE" id="PS50261">
    <property type="entry name" value="G_PROTEIN_RECEP_F2_4"/>
    <property type="match status" value="1"/>
</dbReference>
<keyword evidence="4 8" id="KW-1133">Transmembrane helix</keyword>
<evidence type="ECO:0000256" key="6">
    <source>
        <dbReference type="ARBA" id="ARBA00023157"/>
    </source>
</evidence>
<feature type="transmembrane region" description="Helical" evidence="8">
    <location>
        <begin position="907"/>
        <end position="940"/>
    </location>
</feature>
<evidence type="ECO:0000256" key="7">
    <source>
        <dbReference type="PROSITE-ProRule" id="PRU00121"/>
    </source>
</evidence>
<dbReference type="OMA" id="TISACVW"/>
<proteinExistence type="predicted"/>
<dbReference type="AlphaFoldDB" id="A0A9J7MKZ2"/>
<dbReference type="SUPFAM" id="SSF57440">
    <property type="entry name" value="Kringle-like"/>
    <property type="match status" value="1"/>
</dbReference>
<evidence type="ECO:0000259" key="11">
    <source>
        <dbReference type="PROSITE" id="PS50221"/>
    </source>
</evidence>
<evidence type="ECO:0000256" key="8">
    <source>
        <dbReference type="SAM" id="Phobius"/>
    </source>
</evidence>
<dbReference type="InterPro" id="IPR036179">
    <property type="entry name" value="Ig-like_dom_sf"/>
</dbReference>
<evidence type="ECO:0000259" key="13">
    <source>
        <dbReference type="PROSITE" id="PS50835"/>
    </source>
</evidence>
<evidence type="ECO:0000256" key="9">
    <source>
        <dbReference type="SAM" id="SignalP"/>
    </source>
</evidence>
<dbReference type="Pfam" id="PF00051">
    <property type="entry name" value="Kringle"/>
    <property type="match status" value="1"/>
</dbReference>
<dbReference type="PROSITE" id="PS50221">
    <property type="entry name" value="GAIN_B"/>
    <property type="match status" value="1"/>
</dbReference>
<dbReference type="PRINTS" id="PR00018">
    <property type="entry name" value="KRINGLE"/>
</dbReference>
<dbReference type="Gene3D" id="2.60.40.10">
    <property type="entry name" value="Immunoglobulins"/>
    <property type="match status" value="1"/>
</dbReference>
<reference evidence="14" key="1">
    <citation type="journal article" date="2020" name="Nat. Ecol. Evol.">
        <title>Deeply conserved synteny resolves early events in vertebrate evolution.</title>
        <authorList>
            <person name="Simakov O."/>
            <person name="Marletaz F."/>
            <person name="Yue J.X."/>
            <person name="O'Connell B."/>
            <person name="Jenkins J."/>
            <person name="Brandt A."/>
            <person name="Calef R."/>
            <person name="Tung C.H."/>
            <person name="Huang T.K."/>
            <person name="Schmutz J."/>
            <person name="Satoh N."/>
            <person name="Yu J.K."/>
            <person name="Putnam N.H."/>
            <person name="Green R.E."/>
            <person name="Rokhsar D.S."/>
        </authorList>
    </citation>
    <scope>NUCLEOTIDE SEQUENCE [LARGE SCALE GENOMIC DNA]</scope>
    <source>
        <strain evidence="14">S238N-H82</strain>
    </source>
</reference>
<comment type="subcellular location">
    <subcellularLocation>
        <location evidence="1">Membrane</location>
        <topology evidence="1">Multi-pass membrane protein</topology>
    </subcellularLocation>
</comment>
<dbReference type="Gene3D" id="1.20.1070.10">
    <property type="entry name" value="Rhodopsin 7-helix transmembrane proteins"/>
    <property type="match status" value="1"/>
</dbReference>
<evidence type="ECO:0000256" key="2">
    <source>
        <dbReference type="ARBA" id="ARBA00022572"/>
    </source>
</evidence>
<feature type="signal peptide" evidence="9">
    <location>
        <begin position="1"/>
        <end position="28"/>
    </location>
</feature>
<dbReference type="InterPro" id="IPR046338">
    <property type="entry name" value="GAIN_dom_sf"/>
</dbReference>
<feature type="transmembrane region" description="Helical" evidence="8">
    <location>
        <begin position="862"/>
        <end position="887"/>
    </location>
</feature>
<dbReference type="InterPro" id="IPR000203">
    <property type="entry name" value="GPS"/>
</dbReference>
<dbReference type="InterPro" id="IPR017981">
    <property type="entry name" value="GPCR_2-like_7TM"/>
</dbReference>
<sequence length="1061" mass="116746">MAVQHRRPLPHVVCMCMVLLSVFRTGICQQTSAPTSAVRRTTVKTRTERFQTPLDLIPIKPPITDCVVGNGVTYRGNVSVTKSGRTCQRWDANTPHRPEIHITEFPNAGLVENFCRNPVRGFFGERHDIPWCYTTDPNVMWEGCDIPPCSVSTTTPPMPSTSMQTTTTAIKPELTSPMASFTPLRVEVMLQRNASKIVIGETVTLNCVTAASDGVYRYSWELNGNILPDETNRVFLYTGRTEGAHSITCRVFHLSEEYTSSNHILIHVLNKDTVILPCTMTLKLNFTSDLEQLNSPGAMALAQQIELWVQSAVESKDIDGVVSVRVKAFRTGSVVVDQNIYVENAGTSEEELIRNVGVALTDAARLDNTLPVDLESIEIRSIVQCLQETVEVNNVTLTFPSTPGGRFAYSAERCPSATLDGGPPKGRRHCSGDIGTGMTWSQPFLLDCGQNLQTLAETEVTNTNLEEVATTLQLLTLTGSTLGVADMTQAARVLENIAMVSSVVPTDVGYSVLDTVDQIHDAPENVLKEIHTMGVPTSSIAQSLEVMLDKVSLTGTRFHRILPNIAVESMEVPVSAFSRDLGFVWLEGEELDVTENGRRILKMYGEGGMRDDPRVEAAILLPKSLQPLILGKTGQTDVKLNVVVYQNSKLFTTNQSGLSTGIPNSRVLSTWVTNVSFQHLLEPVIITFMPLEEEKAAQTNVCAAWNFSLAGGSGTWSPHGCTYMGMTNGSITCSCNHLTNFAVLVGHQDKKHDRILSLITTIGSALSLGGLVFTLITQLAFSSLRRTKARFILINLCLALIAVLVVFFAGLEGAVGNPIGCMSVAFLLHYCLLAAFLWMAVEAFVLYQALWKVLGVETKITWQFALVSLLIGWGLPGVAAGITIALHLVLPLPGYMSDSLCWMSGQLLYYGFLVPLGVILIFNTIMYIIVIRSLTCAYISRGKLLKNKRTRKLRSEILKQLRISVTVMVLVGLTWGFGFFLYIEDAGIVFAYLFCIFNSLQGFFIFIFQCVMQKTVRAACYSLVCRRKTREWRLPETDIIRKNAGQDVTVPLTDIADLVGD</sequence>
<dbReference type="InterPro" id="IPR007110">
    <property type="entry name" value="Ig-like_dom"/>
</dbReference>
<dbReference type="GO" id="GO:0004930">
    <property type="term" value="F:G protein-coupled receptor activity"/>
    <property type="evidence" value="ECO:0007669"/>
    <property type="project" value="InterPro"/>
</dbReference>